<keyword evidence="3" id="KW-1185">Reference proteome</keyword>
<feature type="compositionally biased region" description="Low complexity" evidence="1">
    <location>
        <begin position="65"/>
        <end position="76"/>
    </location>
</feature>
<dbReference type="Gramene" id="evm.model.07.1188">
    <property type="protein sequence ID" value="cds.evm.model.07.1188"/>
    <property type="gene ID" value="evm.TU.07.1188"/>
</dbReference>
<evidence type="ECO:0000256" key="1">
    <source>
        <dbReference type="SAM" id="MobiDB-lite"/>
    </source>
</evidence>
<dbReference type="EMBL" id="UZAU01000655">
    <property type="status" value="NOT_ANNOTATED_CDS"/>
    <property type="molecule type" value="Genomic_DNA"/>
</dbReference>
<name>A0A803Q1P0_CANSA</name>
<proteinExistence type="predicted"/>
<evidence type="ECO:0000313" key="2">
    <source>
        <dbReference type="EnsemblPlants" id="cds.evm.model.07.1188"/>
    </source>
</evidence>
<protein>
    <submittedName>
        <fullName evidence="2">Uncharacterized protein</fullName>
    </submittedName>
</protein>
<reference evidence="2" key="2">
    <citation type="submission" date="2021-03" db="UniProtKB">
        <authorList>
            <consortium name="EnsemblPlants"/>
        </authorList>
    </citation>
    <scope>IDENTIFICATION</scope>
</reference>
<accession>A0A803Q1P0</accession>
<evidence type="ECO:0000313" key="3">
    <source>
        <dbReference type="Proteomes" id="UP000596661"/>
    </source>
</evidence>
<dbReference type="Proteomes" id="UP000596661">
    <property type="component" value="Chromosome 7"/>
</dbReference>
<organism evidence="2 3">
    <name type="scientific">Cannabis sativa</name>
    <name type="common">Hemp</name>
    <name type="synonym">Marijuana</name>
    <dbReference type="NCBI Taxonomy" id="3483"/>
    <lineage>
        <taxon>Eukaryota</taxon>
        <taxon>Viridiplantae</taxon>
        <taxon>Streptophyta</taxon>
        <taxon>Embryophyta</taxon>
        <taxon>Tracheophyta</taxon>
        <taxon>Spermatophyta</taxon>
        <taxon>Magnoliopsida</taxon>
        <taxon>eudicotyledons</taxon>
        <taxon>Gunneridae</taxon>
        <taxon>Pentapetalae</taxon>
        <taxon>rosids</taxon>
        <taxon>fabids</taxon>
        <taxon>Rosales</taxon>
        <taxon>Cannabaceae</taxon>
        <taxon>Cannabis</taxon>
    </lineage>
</organism>
<feature type="region of interest" description="Disordered" evidence="1">
    <location>
        <begin position="20"/>
        <end position="82"/>
    </location>
</feature>
<dbReference type="EnsemblPlants" id="evm.model.07.1188">
    <property type="protein sequence ID" value="cds.evm.model.07.1188"/>
    <property type="gene ID" value="evm.TU.07.1188"/>
</dbReference>
<reference evidence="2" key="1">
    <citation type="submission" date="2018-11" db="EMBL/GenBank/DDBJ databases">
        <authorList>
            <person name="Grassa J C."/>
        </authorList>
    </citation>
    <scope>NUCLEOTIDE SEQUENCE [LARGE SCALE GENOMIC DNA]</scope>
</reference>
<dbReference type="AlphaFoldDB" id="A0A803Q1P0"/>
<feature type="compositionally biased region" description="Basic and acidic residues" evidence="1">
    <location>
        <begin position="37"/>
        <end position="48"/>
    </location>
</feature>
<sequence length="240" mass="27006">METITQGETHNVHGTIRVTAQRATERSPASETVYEQAFERTQTHERRPTKPPLAADRTNHVLAESNPNNARNRSPPYHSPHSQPWRRNIVSLGWLDTFKKQASLLWYCLEAGRPWYYLEASRPWYYLEVGRPWYCPEAGRPWGQPEVAGQLLSFFLENFVHARGRANFLDVSNGPSNRSFGSLTSLTCRDDGVRSQRMPNCCELAAIFEIKLLAATGVLSTRGPPLAASIILLSNGSKPS</sequence>